<dbReference type="InterPro" id="IPR036249">
    <property type="entry name" value="Thioredoxin-like_sf"/>
</dbReference>
<dbReference type="PROSITE" id="PS51352">
    <property type="entry name" value="THIOREDOXIN_2"/>
    <property type="match status" value="1"/>
</dbReference>
<dbReference type="SUPFAM" id="SSF52833">
    <property type="entry name" value="Thioredoxin-like"/>
    <property type="match status" value="1"/>
</dbReference>
<feature type="chain" id="PRO_5037961519" evidence="1">
    <location>
        <begin position="27"/>
        <end position="169"/>
    </location>
</feature>
<dbReference type="EMBL" id="CP073754">
    <property type="protein sequence ID" value="QWF72288.1"/>
    <property type="molecule type" value="Genomic_DNA"/>
</dbReference>
<dbReference type="InterPro" id="IPR013766">
    <property type="entry name" value="Thioredoxin_domain"/>
</dbReference>
<feature type="domain" description="Thioredoxin" evidence="2">
    <location>
        <begin position="27"/>
        <end position="167"/>
    </location>
</feature>
<dbReference type="Pfam" id="PF08534">
    <property type="entry name" value="Redoxin"/>
    <property type="match status" value="1"/>
</dbReference>
<proteinExistence type="predicted"/>
<dbReference type="GO" id="GO:0016491">
    <property type="term" value="F:oxidoreductase activity"/>
    <property type="evidence" value="ECO:0007669"/>
    <property type="project" value="InterPro"/>
</dbReference>
<protein>
    <submittedName>
        <fullName evidence="3">TlpA family protein disulfide reductase</fullName>
    </submittedName>
</protein>
<evidence type="ECO:0000313" key="4">
    <source>
        <dbReference type="Proteomes" id="UP000676649"/>
    </source>
</evidence>
<name>A0A975RBD2_9GAMM</name>
<sequence length="169" mass="18583">MITKYFRSNRLGFTLGLILASTSALAIEVGATPPQCNLKQLSDGKALQLAVPGKVVYVDFWASWCGPCAQSMPFLNEISTQYQSEGLEVIGVNLDENRQDALAFLEKHPVNITLAQNEDGQCPSLFGVQAMPSSYIIDRQGKVRHILLGFHSSESADVRQKVQQLLSEK</sequence>
<dbReference type="RefSeq" id="WP_215584626.1">
    <property type="nucleotide sequence ID" value="NZ_CP073754.1"/>
</dbReference>
<organism evidence="3 4">
    <name type="scientific">Methylomonas paludis</name>
    <dbReference type="NCBI Taxonomy" id="1173101"/>
    <lineage>
        <taxon>Bacteria</taxon>
        <taxon>Pseudomonadati</taxon>
        <taxon>Pseudomonadota</taxon>
        <taxon>Gammaproteobacteria</taxon>
        <taxon>Methylococcales</taxon>
        <taxon>Methylococcaceae</taxon>
        <taxon>Methylomonas</taxon>
    </lineage>
</organism>
<evidence type="ECO:0000313" key="3">
    <source>
        <dbReference type="EMBL" id="QWF72288.1"/>
    </source>
</evidence>
<evidence type="ECO:0000259" key="2">
    <source>
        <dbReference type="PROSITE" id="PS51352"/>
    </source>
</evidence>
<evidence type="ECO:0000256" key="1">
    <source>
        <dbReference type="SAM" id="SignalP"/>
    </source>
</evidence>
<reference evidence="3" key="1">
    <citation type="submission" date="2021-04" db="EMBL/GenBank/DDBJ databases">
        <title>Draft genome sequence data of methanotrophic Methylovulum sp. strain S1L and Methylomonas sp. strain S2AM isolated from boreal lake water columns.</title>
        <authorList>
            <person name="Rissanen A.J."/>
            <person name="Mangayil R."/>
            <person name="Svenning M.M."/>
            <person name="Khanongnuch R."/>
        </authorList>
    </citation>
    <scope>NUCLEOTIDE SEQUENCE</scope>
    <source>
        <strain evidence="3">S2AM</strain>
    </source>
</reference>
<keyword evidence="4" id="KW-1185">Reference proteome</keyword>
<dbReference type="InterPro" id="IPR050553">
    <property type="entry name" value="Thioredoxin_ResA/DsbE_sf"/>
</dbReference>
<dbReference type="PANTHER" id="PTHR42852:SF17">
    <property type="entry name" value="THIOREDOXIN-LIKE PROTEIN HI_1115"/>
    <property type="match status" value="1"/>
</dbReference>
<dbReference type="KEGG" id="mpad:KEF85_07530"/>
<gene>
    <name evidence="3" type="ORF">KEF85_07530</name>
</gene>
<dbReference type="InterPro" id="IPR013740">
    <property type="entry name" value="Redoxin"/>
</dbReference>
<dbReference type="Proteomes" id="UP000676649">
    <property type="component" value="Chromosome"/>
</dbReference>
<feature type="signal peptide" evidence="1">
    <location>
        <begin position="1"/>
        <end position="26"/>
    </location>
</feature>
<dbReference type="Gene3D" id="3.40.30.10">
    <property type="entry name" value="Glutaredoxin"/>
    <property type="match status" value="1"/>
</dbReference>
<dbReference type="CDD" id="cd02966">
    <property type="entry name" value="TlpA_like_family"/>
    <property type="match status" value="1"/>
</dbReference>
<dbReference type="AlphaFoldDB" id="A0A975RBD2"/>
<keyword evidence="1" id="KW-0732">Signal</keyword>
<accession>A0A975RBD2</accession>
<dbReference type="PANTHER" id="PTHR42852">
    <property type="entry name" value="THIOL:DISULFIDE INTERCHANGE PROTEIN DSBE"/>
    <property type="match status" value="1"/>
</dbReference>